<dbReference type="InterPro" id="IPR036873">
    <property type="entry name" value="Rhodanese-like_dom_sf"/>
</dbReference>
<dbReference type="InterPro" id="IPR000595">
    <property type="entry name" value="cNMP-bd_dom"/>
</dbReference>
<keyword evidence="4" id="KW-1185">Reference proteome</keyword>
<dbReference type="InterPro" id="IPR050397">
    <property type="entry name" value="Env_Response_Regulators"/>
</dbReference>
<protein>
    <submittedName>
        <fullName evidence="3">Cyclic nucleotide-binding protein</fullName>
    </submittedName>
</protein>
<dbReference type="PROSITE" id="PS50042">
    <property type="entry name" value="CNMP_BINDING_3"/>
    <property type="match status" value="2"/>
</dbReference>
<dbReference type="SMART" id="SM00450">
    <property type="entry name" value="RHOD"/>
    <property type="match status" value="1"/>
</dbReference>
<dbReference type="SUPFAM" id="SSF52821">
    <property type="entry name" value="Rhodanese/Cell cycle control phosphatase"/>
    <property type="match status" value="1"/>
</dbReference>
<comment type="caution">
    <text evidence="3">The sequence shown here is derived from an EMBL/GenBank/DDBJ whole genome shotgun (WGS) entry which is preliminary data.</text>
</comment>
<dbReference type="InterPro" id="IPR001763">
    <property type="entry name" value="Rhodanese-like_dom"/>
</dbReference>
<evidence type="ECO:0000259" key="1">
    <source>
        <dbReference type="PROSITE" id="PS50042"/>
    </source>
</evidence>
<accession>A0A418Y287</accession>
<dbReference type="Proteomes" id="UP000283734">
    <property type="component" value="Unassembled WGS sequence"/>
</dbReference>
<dbReference type="CDD" id="cd00038">
    <property type="entry name" value="CAP_ED"/>
    <property type="match status" value="2"/>
</dbReference>
<sequence>MARESIDKSLLQTFVPVNALSGDQLDWLLDQQEVCRYLSEDVLFSLGDQDNTTIYLLSGKVELTDEEGKTQVVSAGDTASWHPLDHAQPRRSTARALGEVSVVRFDSFRLDTILSWDQSAGYVILDINANSAYQNDREWMIRLLKSKLFHRVPPTNILEIFRRLRAFRQKEGDVIIRQGEAADCCYILKEGVCEVSISMGDSEPTPVAMLEEGQWFGEEALLSGKPRNATVTMATDGVLMKLDRKDFDALLREPIINTMAADKVLESVDRGAWWLDVRTSDEFDQEHLVGATNMPLNVLRLKSRLLDPSKTYVAYCDTGRRSATAAFLLKNAGLDVIVLDGGLNANAATLNEYLTQG</sequence>
<dbReference type="InterPro" id="IPR014710">
    <property type="entry name" value="RmlC-like_jellyroll"/>
</dbReference>
<dbReference type="CDD" id="cd00158">
    <property type="entry name" value="RHOD"/>
    <property type="match status" value="1"/>
</dbReference>
<dbReference type="Gene3D" id="2.60.120.10">
    <property type="entry name" value="Jelly Rolls"/>
    <property type="match status" value="2"/>
</dbReference>
<dbReference type="GO" id="GO:0003700">
    <property type="term" value="F:DNA-binding transcription factor activity"/>
    <property type="evidence" value="ECO:0007669"/>
    <property type="project" value="TreeGrafter"/>
</dbReference>
<dbReference type="AlphaFoldDB" id="A0A418Y287"/>
<feature type="domain" description="Cyclic nucleotide-binding" evidence="1">
    <location>
        <begin position="16"/>
        <end position="114"/>
    </location>
</feature>
<dbReference type="GO" id="GO:0005829">
    <property type="term" value="C:cytosol"/>
    <property type="evidence" value="ECO:0007669"/>
    <property type="project" value="TreeGrafter"/>
</dbReference>
<dbReference type="Pfam" id="PF00027">
    <property type="entry name" value="cNMP_binding"/>
    <property type="match status" value="2"/>
</dbReference>
<proteinExistence type="predicted"/>
<feature type="domain" description="Rhodanese" evidence="2">
    <location>
        <begin position="268"/>
        <end position="355"/>
    </location>
</feature>
<dbReference type="Gene3D" id="3.40.250.10">
    <property type="entry name" value="Rhodanese-like domain"/>
    <property type="match status" value="1"/>
</dbReference>
<reference evidence="3 4" key="1">
    <citation type="submission" date="2018-09" db="EMBL/GenBank/DDBJ databases">
        <title>Alcanivorax profundi sp. nov., isolated from 1000 m-depth seawater of the Mariana Trench.</title>
        <authorList>
            <person name="Liu J."/>
        </authorList>
    </citation>
    <scope>NUCLEOTIDE SEQUENCE [LARGE SCALE GENOMIC DNA]</scope>
    <source>
        <strain evidence="3 4">MTEO17</strain>
    </source>
</reference>
<dbReference type="SUPFAM" id="SSF51206">
    <property type="entry name" value="cAMP-binding domain-like"/>
    <property type="match status" value="2"/>
</dbReference>
<dbReference type="OrthoDB" id="9814704at2"/>
<dbReference type="PANTHER" id="PTHR24567:SF74">
    <property type="entry name" value="HTH-TYPE TRANSCRIPTIONAL REGULATOR ARCR"/>
    <property type="match status" value="1"/>
</dbReference>
<evidence type="ECO:0000313" key="4">
    <source>
        <dbReference type="Proteomes" id="UP000283734"/>
    </source>
</evidence>
<feature type="domain" description="Cyclic nucleotide-binding" evidence="1">
    <location>
        <begin position="148"/>
        <end position="251"/>
    </location>
</feature>
<gene>
    <name evidence="3" type="ORF">D4A39_01955</name>
</gene>
<dbReference type="InterPro" id="IPR018490">
    <property type="entry name" value="cNMP-bd_dom_sf"/>
</dbReference>
<dbReference type="Pfam" id="PF00581">
    <property type="entry name" value="Rhodanese"/>
    <property type="match status" value="1"/>
</dbReference>
<evidence type="ECO:0000259" key="2">
    <source>
        <dbReference type="PROSITE" id="PS50206"/>
    </source>
</evidence>
<dbReference type="PRINTS" id="PR00103">
    <property type="entry name" value="CAMPKINASE"/>
</dbReference>
<dbReference type="RefSeq" id="WP_022984543.1">
    <property type="nucleotide sequence ID" value="NZ_CAXGPP010000036.1"/>
</dbReference>
<dbReference type="PROSITE" id="PS50206">
    <property type="entry name" value="RHODANESE_3"/>
    <property type="match status" value="1"/>
</dbReference>
<evidence type="ECO:0000313" key="3">
    <source>
        <dbReference type="EMBL" id="RJG19642.1"/>
    </source>
</evidence>
<dbReference type="SMART" id="SM00100">
    <property type="entry name" value="cNMP"/>
    <property type="match status" value="2"/>
</dbReference>
<organism evidence="3 4">
    <name type="scientific">Alcanivorax profundi</name>
    <dbReference type="NCBI Taxonomy" id="2338368"/>
    <lineage>
        <taxon>Bacteria</taxon>
        <taxon>Pseudomonadati</taxon>
        <taxon>Pseudomonadota</taxon>
        <taxon>Gammaproteobacteria</taxon>
        <taxon>Oceanospirillales</taxon>
        <taxon>Alcanivoracaceae</taxon>
        <taxon>Alcanivorax</taxon>
    </lineage>
</organism>
<dbReference type="EMBL" id="QYYA01000001">
    <property type="protein sequence ID" value="RJG19642.1"/>
    <property type="molecule type" value="Genomic_DNA"/>
</dbReference>
<name>A0A418Y287_9GAMM</name>
<dbReference type="PANTHER" id="PTHR24567">
    <property type="entry name" value="CRP FAMILY TRANSCRIPTIONAL REGULATORY PROTEIN"/>
    <property type="match status" value="1"/>
</dbReference>